<feature type="compositionally biased region" description="Acidic residues" evidence="1">
    <location>
        <begin position="353"/>
        <end position="368"/>
    </location>
</feature>
<dbReference type="OrthoDB" id="4026687at2759"/>
<feature type="region of interest" description="Disordered" evidence="1">
    <location>
        <begin position="298"/>
        <end position="396"/>
    </location>
</feature>
<feature type="compositionally biased region" description="Basic and acidic residues" evidence="1">
    <location>
        <begin position="92"/>
        <end position="104"/>
    </location>
</feature>
<reference evidence="2" key="1">
    <citation type="submission" date="2023-04" db="EMBL/GenBank/DDBJ databases">
        <title>Ambrosiozyma monospora NBRC 1965.</title>
        <authorList>
            <person name="Ichikawa N."/>
            <person name="Sato H."/>
            <person name="Tonouchi N."/>
        </authorList>
    </citation>
    <scope>NUCLEOTIDE SEQUENCE</scope>
    <source>
        <strain evidence="2">NBRC 1965</strain>
    </source>
</reference>
<keyword evidence="3" id="KW-1185">Reference proteome</keyword>
<feature type="compositionally biased region" description="Polar residues" evidence="1">
    <location>
        <begin position="169"/>
        <end position="180"/>
    </location>
</feature>
<feature type="region of interest" description="Disordered" evidence="1">
    <location>
        <begin position="518"/>
        <end position="573"/>
    </location>
</feature>
<feature type="region of interest" description="Disordered" evidence="1">
    <location>
        <begin position="262"/>
        <end position="283"/>
    </location>
</feature>
<proteinExistence type="predicted"/>
<gene>
    <name evidence="2" type="ORF">Amon01_000443100</name>
</gene>
<feature type="region of interest" description="Disordered" evidence="1">
    <location>
        <begin position="592"/>
        <end position="625"/>
    </location>
</feature>
<feature type="region of interest" description="Disordered" evidence="1">
    <location>
        <begin position="197"/>
        <end position="238"/>
    </location>
</feature>
<evidence type="ECO:0000313" key="2">
    <source>
        <dbReference type="EMBL" id="GMG34611.1"/>
    </source>
</evidence>
<feature type="compositionally biased region" description="Polar residues" evidence="1">
    <location>
        <begin position="520"/>
        <end position="536"/>
    </location>
</feature>
<dbReference type="Proteomes" id="UP001165063">
    <property type="component" value="Unassembled WGS sequence"/>
</dbReference>
<name>A0A9W7DGR0_AMBMO</name>
<dbReference type="EMBL" id="BSXU01002135">
    <property type="protein sequence ID" value="GMG34611.1"/>
    <property type="molecule type" value="Genomic_DNA"/>
</dbReference>
<protein>
    <submittedName>
        <fullName evidence="2">Unnamed protein product</fullName>
    </submittedName>
</protein>
<feature type="region of interest" description="Disordered" evidence="1">
    <location>
        <begin position="43"/>
        <end position="180"/>
    </location>
</feature>
<organism evidence="2 3">
    <name type="scientific">Ambrosiozyma monospora</name>
    <name type="common">Yeast</name>
    <name type="synonym">Endomycopsis monosporus</name>
    <dbReference type="NCBI Taxonomy" id="43982"/>
    <lineage>
        <taxon>Eukaryota</taxon>
        <taxon>Fungi</taxon>
        <taxon>Dikarya</taxon>
        <taxon>Ascomycota</taxon>
        <taxon>Saccharomycotina</taxon>
        <taxon>Pichiomycetes</taxon>
        <taxon>Pichiales</taxon>
        <taxon>Pichiaceae</taxon>
        <taxon>Ambrosiozyma</taxon>
    </lineage>
</organism>
<feature type="region of interest" description="Disordered" evidence="1">
    <location>
        <begin position="884"/>
        <end position="905"/>
    </location>
</feature>
<feature type="compositionally biased region" description="Polar residues" evidence="1">
    <location>
        <begin position="122"/>
        <end position="154"/>
    </location>
</feature>
<evidence type="ECO:0000313" key="3">
    <source>
        <dbReference type="Proteomes" id="UP001165063"/>
    </source>
</evidence>
<feature type="compositionally biased region" description="Low complexity" evidence="1">
    <location>
        <begin position="553"/>
        <end position="567"/>
    </location>
</feature>
<comment type="caution">
    <text evidence="2">The sequence shown here is derived from an EMBL/GenBank/DDBJ whole genome shotgun (WGS) entry which is preliminary data.</text>
</comment>
<evidence type="ECO:0000256" key="1">
    <source>
        <dbReference type="SAM" id="MobiDB-lite"/>
    </source>
</evidence>
<dbReference type="AlphaFoldDB" id="A0A9W7DGR0"/>
<accession>A0A9W7DGR0</accession>
<feature type="region of interest" description="Disordered" evidence="1">
    <location>
        <begin position="472"/>
        <end position="492"/>
    </location>
</feature>
<sequence>MENSQENMSGPVRNNLQVPFVSPALSSTSTSASSVDRFYDVHETRSAMSDTPNDDKDDDDNDGAGGTYWLASDDEDTTSDSGYGADSPLISDTDRATLDNRANIDDEPSGVVHSASMDEITNDTSDTDNCWMPSRTNNQLFDTGGKTWNKNKQTLIGPRKLADDEEVETQPSGSAVNTQKIKTSLISRTSDDEGFMFRNSSGALKGPRKMRDYDDESGDEGKVILDDEYTSGPSASDLPLEKLETNIDIGNVSAKGHRLLDDEFDSSDLTNNSSERIPPGKLTRRVSFLTGELQDIMSRNSKRRSLLDDEFDGELLPDNEVEGSDYQKNKPVSFQSGDGDDDDENDNPFAQSDDSESDVDSLDTPEDDDKLKELYGASSEEDADVSGLSGTNTEKTSFASNGLYINTNLDSERRLSIANPESSPVQNNIADNQSWLTTPVSPIQPFQGQGLVSPDTVMSPVSMHDNRNLIITNKSGDSSLDDEGDSTSVGLNFTAKPQYYNHFNNDDSDRGRRGKMVIVNGTSDPASSKGSTNDLGSESHDYDDFTDAQTDFPNTTAPTAPSSSSPNVKQKGVPTYDRRESLMVKPLSHSNVIPTAVAPGGNTQQARRPPPDFPTGGRDSRSISMSTSQPDLFDVLVQTPVSAGSMQTTGAMVSGPTSSGLGISVPGQKVAVSGDGPHKPLSHAVLNNNMIASASVPIASAENEELGGEGDDTLLDIKKGVRSEYVFKLRTKGKTCFIDEVIPEKFLPISIKSSAAVYKNAKSPIVNNGTPGKLHRRRLSQQQYQQHNRTASHNSIQSYGSLKHGNLKPRTRMLASEIDTSELPDSKLSHAGMGKTKIPTNPDAEIIAVTDQLRKLTQRPLSAALDDREGGGLNRLASVRSARGFGRGEDSNFRLFIANPDNDSD</sequence>
<feature type="compositionally biased region" description="Acidic residues" evidence="1">
    <location>
        <begin position="308"/>
        <end position="323"/>
    </location>
</feature>
<feature type="compositionally biased region" description="Polar residues" evidence="1">
    <location>
        <begin position="780"/>
        <end position="800"/>
    </location>
</feature>
<feature type="region of interest" description="Disordered" evidence="1">
    <location>
        <begin position="779"/>
        <end position="806"/>
    </location>
</feature>